<reference evidence="2 3" key="1">
    <citation type="submission" date="2021-03" db="EMBL/GenBank/DDBJ databases">
        <title>Sequencing the genomes of 1000 actinobacteria strains.</title>
        <authorList>
            <person name="Klenk H.-P."/>
        </authorList>
    </citation>
    <scope>NUCLEOTIDE SEQUENCE [LARGE SCALE GENOMIC DNA]</scope>
    <source>
        <strain evidence="2 3">DSM 41480</strain>
    </source>
</reference>
<dbReference type="PROSITE" id="PS51257">
    <property type="entry name" value="PROKAR_LIPOPROTEIN"/>
    <property type="match status" value="1"/>
</dbReference>
<evidence type="ECO:0000313" key="2">
    <source>
        <dbReference type="EMBL" id="MBP2404636.1"/>
    </source>
</evidence>
<keyword evidence="1" id="KW-0472">Membrane</keyword>
<accession>A0ABS4Y761</accession>
<feature type="transmembrane region" description="Helical" evidence="1">
    <location>
        <begin position="12"/>
        <end position="30"/>
    </location>
</feature>
<evidence type="ECO:0000256" key="1">
    <source>
        <dbReference type="SAM" id="Phobius"/>
    </source>
</evidence>
<organism evidence="2 3">
    <name type="scientific">Streptomyces syringium</name>
    <dbReference type="NCBI Taxonomy" id="76729"/>
    <lineage>
        <taxon>Bacteria</taxon>
        <taxon>Bacillati</taxon>
        <taxon>Actinomycetota</taxon>
        <taxon>Actinomycetes</taxon>
        <taxon>Kitasatosporales</taxon>
        <taxon>Streptomycetaceae</taxon>
        <taxon>Streptomyces</taxon>
    </lineage>
</organism>
<gene>
    <name evidence="2" type="ORF">JO379_004105</name>
</gene>
<sequence>MRRHDFEPGKLVIGLVLLGGCAAYLAAAAGRWHFPAYVLLPALGISLCVSGMVSALAVSVRRRRELGAEPGDREPGRSG</sequence>
<dbReference type="RefSeq" id="WP_209516315.1">
    <property type="nucleotide sequence ID" value="NZ_JAGIOH010000001.1"/>
</dbReference>
<comment type="caution">
    <text evidence="2">The sequence shown here is derived from an EMBL/GenBank/DDBJ whole genome shotgun (WGS) entry which is preliminary data.</text>
</comment>
<dbReference type="GeneID" id="91570980"/>
<protein>
    <submittedName>
        <fullName evidence="2">Heme/copper-type cytochrome/quinol oxidase subunit 2</fullName>
    </submittedName>
</protein>
<proteinExistence type="predicted"/>
<keyword evidence="3" id="KW-1185">Reference proteome</keyword>
<feature type="transmembrane region" description="Helical" evidence="1">
    <location>
        <begin position="36"/>
        <end position="58"/>
    </location>
</feature>
<name>A0ABS4Y761_9ACTN</name>
<evidence type="ECO:0000313" key="3">
    <source>
        <dbReference type="Proteomes" id="UP001519291"/>
    </source>
</evidence>
<dbReference type="Proteomes" id="UP001519291">
    <property type="component" value="Unassembled WGS sequence"/>
</dbReference>
<keyword evidence="1" id="KW-0812">Transmembrane</keyword>
<keyword evidence="1" id="KW-1133">Transmembrane helix</keyword>
<dbReference type="EMBL" id="JAGIOH010000001">
    <property type="protein sequence ID" value="MBP2404636.1"/>
    <property type="molecule type" value="Genomic_DNA"/>
</dbReference>